<dbReference type="Pfam" id="PF07859">
    <property type="entry name" value="Abhydrolase_3"/>
    <property type="match status" value="1"/>
</dbReference>
<dbReference type="EMBL" id="JAFNJU010000010">
    <property type="protein sequence ID" value="MBO1265833.1"/>
    <property type="molecule type" value="Genomic_DNA"/>
</dbReference>
<protein>
    <submittedName>
        <fullName evidence="4">Alpha/beta hydrolase fold domain-containing protein</fullName>
    </submittedName>
</protein>
<evidence type="ECO:0000259" key="3">
    <source>
        <dbReference type="Pfam" id="PF07859"/>
    </source>
</evidence>
<dbReference type="Gene3D" id="3.40.50.1820">
    <property type="entry name" value="alpha/beta hydrolase"/>
    <property type="match status" value="1"/>
</dbReference>
<gene>
    <name evidence="4" type="ORF">J3A84_12405</name>
</gene>
<dbReference type="SUPFAM" id="SSF53474">
    <property type="entry name" value="alpha/beta-Hydrolases"/>
    <property type="match status" value="1"/>
</dbReference>
<proteinExistence type="inferred from homology"/>
<reference evidence="4" key="1">
    <citation type="submission" date="2021-03" db="EMBL/GenBank/DDBJ databases">
        <title>Proteiniclasticum marinus sp. nov., isolated from tidal flat sediment.</title>
        <authorList>
            <person name="Namirimu T."/>
            <person name="Yang J.-A."/>
            <person name="Yang S.-H."/>
            <person name="Kim Y.-J."/>
            <person name="Kwon K.K."/>
        </authorList>
    </citation>
    <scope>NUCLEOTIDE SEQUENCE</scope>
    <source>
        <strain evidence="4">SCR006</strain>
    </source>
</reference>
<comment type="caution">
    <text evidence="4">The sequence shown here is derived from an EMBL/GenBank/DDBJ whole genome shotgun (WGS) entry which is preliminary data.</text>
</comment>
<dbReference type="InterPro" id="IPR002168">
    <property type="entry name" value="Lipase_GDXG_HIS_AS"/>
</dbReference>
<accession>A0A939HCC1</accession>
<dbReference type="PANTHER" id="PTHR48081:SF8">
    <property type="entry name" value="ALPHA_BETA HYDROLASE FOLD-3 DOMAIN-CONTAINING PROTEIN-RELATED"/>
    <property type="match status" value="1"/>
</dbReference>
<name>A0A939HCC1_9CLOT</name>
<feature type="domain" description="Alpha/beta hydrolase fold-3" evidence="3">
    <location>
        <begin position="89"/>
        <end position="296"/>
    </location>
</feature>
<evidence type="ECO:0000313" key="5">
    <source>
        <dbReference type="Proteomes" id="UP000664218"/>
    </source>
</evidence>
<sequence>MEKNKVDILKRISPSMKKVLAFEKLESDQRNGEKKVSLTDREAYEASRRFFNEGGPEMVRSLRAHVDNENKRIPFTAHYPSEKKRNSLIIFIHGGGFVVGSPDTHDGIMRRLADETGAVVMGIDYSLAPEVKFPTQIHECAQLIHHVRRNEGLYEIDKDDITLAGDSAGAYLSLATALYLRDQEKDISYITSLLLYYGSYGLKDSMSMRLYGNEYDGLTLDALKSYGALFAREEDMENPYRNLFNNDLTYGIPPAYIMAAALDPLADDSRLLHAILKEHGMHAMYREFDGVLHGFLHYSKMMEASMEAIRDSAAFYKERKKSGEQG</sequence>
<keyword evidence="5" id="KW-1185">Reference proteome</keyword>
<dbReference type="GO" id="GO:0016787">
    <property type="term" value="F:hydrolase activity"/>
    <property type="evidence" value="ECO:0007669"/>
    <property type="project" value="UniProtKB-KW"/>
</dbReference>
<dbReference type="InterPro" id="IPR050300">
    <property type="entry name" value="GDXG_lipolytic_enzyme"/>
</dbReference>
<dbReference type="InterPro" id="IPR029058">
    <property type="entry name" value="AB_hydrolase_fold"/>
</dbReference>
<dbReference type="PANTHER" id="PTHR48081">
    <property type="entry name" value="AB HYDROLASE SUPERFAMILY PROTEIN C4A8.06C"/>
    <property type="match status" value="1"/>
</dbReference>
<evidence type="ECO:0000256" key="2">
    <source>
        <dbReference type="ARBA" id="ARBA00022801"/>
    </source>
</evidence>
<dbReference type="AlphaFoldDB" id="A0A939HCC1"/>
<organism evidence="4 5">
    <name type="scientific">Proteiniclasticum aestuarii</name>
    <dbReference type="NCBI Taxonomy" id="2817862"/>
    <lineage>
        <taxon>Bacteria</taxon>
        <taxon>Bacillati</taxon>
        <taxon>Bacillota</taxon>
        <taxon>Clostridia</taxon>
        <taxon>Eubacteriales</taxon>
        <taxon>Clostridiaceae</taxon>
        <taxon>Proteiniclasticum</taxon>
    </lineage>
</organism>
<evidence type="ECO:0000313" key="4">
    <source>
        <dbReference type="EMBL" id="MBO1265833.1"/>
    </source>
</evidence>
<dbReference type="PROSITE" id="PS01173">
    <property type="entry name" value="LIPASE_GDXG_HIS"/>
    <property type="match status" value="1"/>
</dbReference>
<keyword evidence="2 4" id="KW-0378">Hydrolase</keyword>
<dbReference type="InterPro" id="IPR013094">
    <property type="entry name" value="AB_hydrolase_3"/>
</dbReference>
<evidence type="ECO:0000256" key="1">
    <source>
        <dbReference type="ARBA" id="ARBA00010515"/>
    </source>
</evidence>
<dbReference type="Proteomes" id="UP000664218">
    <property type="component" value="Unassembled WGS sequence"/>
</dbReference>
<comment type="similarity">
    <text evidence="1">Belongs to the 'GDXG' lipolytic enzyme family.</text>
</comment>
<dbReference type="RefSeq" id="WP_207600360.1">
    <property type="nucleotide sequence ID" value="NZ_JAFNJU010000010.1"/>
</dbReference>